<gene>
    <name evidence="4" type="ORF">CYMTET_33965</name>
</gene>
<dbReference type="InterPro" id="IPR013320">
    <property type="entry name" value="ConA-like_dom_sf"/>
</dbReference>
<keyword evidence="1" id="KW-0732">Signal</keyword>
<sequence length="298" mass="33295">PFGCSVGLNGRYRNYVSVPRSSDFQFPGETELSIEMWIMPNKTTESHKSYGGTIVSKYNRGRMGQFFMHLEQSGDLFFHRETPPWGLRSSGVHIPPGVYTHVAVSYGGGRSKLYINGTLRGSQKEGPQAEDKETPLLIGAIHDNGQPVSTFHGAIDEVRIWGIDRTQMEIQSTMHTTLTGAEFGLKGYWTFDECASFQIRDAIGKHDGELHGGRWQHSAVTLYPVTDIQPSDSDHDETEERQSVMGCIERQSVMGCIERQSVMGCIERQSVMGCIERQPVMGCIERQPIMGCIEQSIV</sequence>
<organism evidence="4 5">
    <name type="scientific">Cymbomonas tetramitiformis</name>
    <dbReference type="NCBI Taxonomy" id="36881"/>
    <lineage>
        <taxon>Eukaryota</taxon>
        <taxon>Viridiplantae</taxon>
        <taxon>Chlorophyta</taxon>
        <taxon>Pyramimonadophyceae</taxon>
        <taxon>Pyramimonadales</taxon>
        <taxon>Pyramimonadaceae</taxon>
        <taxon>Cymbomonas</taxon>
    </lineage>
</organism>
<name>A0AAE0FCP0_9CHLO</name>
<dbReference type="SUPFAM" id="SSF49899">
    <property type="entry name" value="Concanavalin A-like lectins/glucanases"/>
    <property type="match status" value="1"/>
</dbReference>
<protein>
    <recommendedName>
        <fullName evidence="3">LamG-like jellyroll fold domain-containing protein</fullName>
    </recommendedName>
</protein>
<dbReference type="AlphaFoldDB" id="A0AAE0FCP0"/>
<proteinExistence type="predicted"/>
<keyword evidence="2" id="KW-1015">Disulfide bond</keyword>
<reference evidence="4 5" key="1">
    <citation type="journal article" date="2015" name="Genome Biol. Evol.">
        <title>Comparative Genomics of a Bacterivorous Green Alga Reveals Evolutionary Causalities and Consequences of Phago-Mixotrophic Mode of Nutrition.</title>
        <authorList>
            <person name="Burns J.A."/>
            <person name="Paasch A."/>
            <person name="Narechania A."/>
            <person name="Kim E."/>
        </authorList>
    </citation>
    <scope>NUCLEOTIDE SEQUENCE [LARGE SCALE GENOMIC DNA]</scope>
    <source>
        <strain evidence="4 5">PLY_AMNH</strain>
    </source>
</reference>
<dbReference type="Proteomes" id="UP001190700">
    <property type="component" value="Unassembled WGS sequence"/>
</dbReference>
<dbReference type="EMBL" id="LGRX02021214">
    <property type="protein sequence ID" value="KAK3256926.1"/>
    <property type="molecule type" value="Genomic_DNA"/>
</dbReference>
<feature type="non-terminal residue" evidence="4">
    <location>
        <position position="298"/>
    </location>
</feature>
<feature type="domain" description="LamG-like jellyroll fold" evidence="3">
    <location>
        <begin position="30"/>
        <end position="168"/>
    </location>
</feature>
<evidence type="ECO:0000256" key="1">
    <source>
        <dbReference type="ARBA" id="ARBA00022729"/>
    </source>
</evidence>
<evidence type="ECO:0000313" key="5">
    <source>
        <dbReference type="Proteomes" id="UP001190700"/>
    </source>
</evidence>
<dbReference type="SMART" id="SM00560">
    <property type="entry name" value="LamGL"/>
    <property type="match status" value="1"/>
</dbReference>
<dbReference type="Pfam" id="PF13385">
    <property type="entry name" value="Laminin_G_3"/>
    <property type="match status" value="1"/>
</dbReference>
<comment type="caution">
    <text evidence="4">The sequence shown here is derived from an EMBL/GenBank/DDBJ whole genome shotgun (WGS) entry which is preliminary data.</text>
</comment>
<keyword evidence="5" id="KW-1185">Reference proteome</keyword>
<accession>A0AAE0FCP0</accession>
<feature type="non-terminal residue" evidence="4">
    <location>
        <position position="1"/>
    </location>
</feature>
<evidence type="ECO:0000256" key="2">
    <source>
        <dbReference type="ARBA" id="ARBA00023157"/>
    </source>
</evidence>
<evidence type="ECO:0000259" key="3">
    <source>
        <dbReference type="SMART" id="SM00560"/>
    </source>
</evidence>
<dbReference type="InterPro" id="IPR006558">
    <property type="entry name" value="LamG-like"/>
</dbReference>
<dbReference type="Gene3D" id="2.60.120.200">
    <property type="match status" value="1"/>
</dbReference>
<evidence type="ECO:0000313" key="4">
    <source>
        <dbReference type="EMBL" id="KAK3256926.1"/>
    </source>
</evidence>